<name>A0A6H1UDV2_9GAMM</name>
<dbReference type="RefSeq" id="WP_168660485.1">
    <property type="nucleotide sequence ID" value="NZ_CP051180.1"/>
</dbReference>
<evidence type="ECO:0000313" key="2">
    <source>
        <dbReference type="EMBL" id="QIZ77224.1"/>
    </source>
</evidence>
<keyword evidence="1" id="KW-0472">Membrane</keyword>
<dbReference type="KEGG" id="fes:HER31_10240"/>
<feature type="transmembrane region" description="Helical" evidence="1">
    <location>
        <begin position="12"/>
        <end position="33"/>
    </location>
</feature>
<proteinExistence type="predicted"/>
<dbReference type="EMBL" id="CP051180">
    <property type="protein sequence ID" value="QIZ77224.1"/>
    <property type="molecule type" value="Genomic_DNA"/>
</dbReference>
<keyword evidence="3" id="KW-1185">Reference proteome</keyword>
<dbReference type="AlphaFoldDB" id="A0A6H1UDV2"/>
<keyword evidence="1" id="KW-0812">Transmembrane</keyword>
<evidence type="ECO:0000256" key="1">
    <source>
        <dbReference type="SAM" id="Phobius"/>
    </source>
</evidence>
<evidence type="ECO:0000313" key="3">
    <source>
        <dbReference type="Proteomes" id="UP000501602"/>
    </source>
</evidence>
<accession>A0A6H1UDV2</accession>
<gene>
    <name evidence="2" type="ORF">HER31_10240</name>
</gene>
<reference evidence="2 3" key="1">
    <citation type="submission" date="2020-04" db="EMBL/GenBank/DDBJ databases">
        <title>Ferrimonas sp. S7 isolated from sea water.</title>
        <authorList>
            <person name="Bae S.S."/>
            <person name="Baek K."/>
        </authorList>
    </citation>
    <scope>NUCLEOTIDE SEQUENCE [LARGE SCALE GENOMIC DNA]</scope>
    <source>
        <strain evidence="2 3">S7</strain>
    </source>
</reference>
<keyword evidence="1" id="KW-1133">Transmembrane helix</keyword>
<sequence length="113" mass="13161">MKEMVDKGRRPLSIWILLLYVPLGLQLLFWMMGFHYVDFSLPKQFVELPMALIRYYASLTLLLHPLIYAYGLFHSLHLNRIGAKASKVLLSSLLPFASAGPYLIGERIWQYFQ</sequence>
<protein>
    <submittedName>
        <fullName evidence="2">Uncharacterized protein</fullName>
    </submittedName>
</protein>
<organism evidence="2 3">
    <name type="scientific">Ferrimonas lipolytica</name>
    <dbReference type="NCBI Taxonomy" id="2724191"/>
    <lineage>
        <taxon>Bacteria</taxon>
        <taxon>Pseudomonadati</taxon>
        <taxon>Pseudomonadota</taxon>
        <taxon>Gammaproteobacteria</taxon>
        <taxon>Alteromonadales</taxon>
        <taxon>Ferrimonadaceae</taxon>
        <taxon>Ferrimonas</taxon>
    </lineage>
</organism>
<dbReference type="Proteomes" id="UP000501602">
    <property type="component" value="Chromosome"/>
</dbReference>
<feature type="transmembrane region" description="Helical" evidence="1">
    <location>
        <begin position="53"/>
        <end position="73"/>
    </location>
</feature>
<feature type="transmembrane region" description="Helical" evidence="1">
    <location>
        <begin position="85"/>
        <end position="104"/>
    </location>
</feature>